<accession>A0A1M7ZFL8</accession>
<dbReference type="Proteomes" id="UP000184609">
    <property type="component" value="Unassembled WGS sequence"/>
</dbReference>
<dbReference type="OrthoDB" id="835896at2"/>
<evidence type="ECO:0000313" key="1">
    <source>
        <dbReference type="EMBL" id="SHO63466.1"/>
    </source>
</evidence>
<reference evidence="2" key="1">
    <citation type="submission" date="2016-12" db="EMBL/GenBank/DDBJ databases">
        <authorList>
            <person name="Varghese N."/>
            <person name="Submissions S."/>
        </authorList>
    </citation>
    <scope>NUCLEOTIDE SEQUENCE [LARGE SCALE GENOMIC DNA]</scope>
    <source>
        <strain evidence="2">DSM 25035</strain>
    </source>
</reference>
<dbReference type="STRING" id="1073327.SAMN04488108_2772"/>
<protein>
    <recommendedName>
        <fullName evidence="3">6-bladed beta-propeller protein</fullName>
    </recommendedName>
</protein>
<sequence length="385" mass="43294">MKNYFGLILCSLALFSCGKSDSKQEKPATPLSEQNLKFEIYDSLIIDHIGNLVLMDISPNGNNYLLSDQNSGDILITDSEGSILHQYNRTGDGPNDYVGNKSGRFLFRDNSSYLVPTTQGFSIYSLDGEKIENFKPEFSPFANLVVSFSTSIQQAGNQVFLKLQGRYADNGNLDSARNLERIDINTGEYHPIIPFPKGSKYLGSEANFQGFDYHPVFTVKGDSLYFLFRNDPTFYAFSLDNLETPARSFKLPIGAFEERDMSKEVEPGSFDMRDFLLGSFNSIDPIEDGEILIYYSSGLTDEKANEVISEAGTDFNQIFTLAEKYNTVGYRILKGESLSPIIEKPEILGNMGKFVSKDEIWFSLNFEQAENDYSVIYKTRIVPAN</sequence>
<gene>
    <name evidence="1" type="ORF">SAMN04488108_2772</name>
</gene>
<evidence type="ECO:0000313" key="2">
    <source>
        <dbReference type="Proteomes" id="UP000184609"/>
    </source>
</evidence>
<name>A0A1M7ZFL8_9BACT</name>
<dbReference type="SUPFAM" id="SSF69322">
    <property type="entry name" value="Tricorn protease domain 2"/>
    <property type="match status" value="1"/>
</dbReference>
<keyword evidence="2" id="KW-1185">Reference proteome</keyword>
<dbReference type="PROSITE" id="PS51257">
    <property type="entry name" value="PROKAR_LIPOPROTEIN"/>
    <property type="match status" value="1"/>
</dbReference>
<proteinExistence type="predicted"/>
<dbReference type="RefSeq" id="WP_073572379.1">
    <property type="nucleotide sequence ID" value="NZ_FRXN01000003.1"/>
</dbReference>
<dbReference type="EMBL" id="FRXN01000003">
    <property type="protein sequence ID" value="SHO63466.1"/>
    <property type="molecule type" value="Genomic_DNA"/>
</dbReference>
<dbReference type="AlphaFoldDB" id="A0A1M7ZFL8"/>
<evidence type="ECO:0008006" key="3">
    <source>
        <dbReference type="Google" id="ProtNLM"/>
    </source>
</evidence>
<organism evidence="1 2">
    <name type="scientific">Algoriphagus zhangzhouensis</name>
    <dbReference type="NCBI Taxonomy" id="1073327"/>
    <lineage>
        <taxon>Bacteria</taxon>
        <taxon>Pseudomonadati</taxon>
        <taxon>Bacteroidota</taxon>
        <taxon>Cytophagia</taxon>
        <taxon>Cytophagales</taxon>
        <taxon>Cyclobacteriaceae</taxon>
        <taxon>Algoriphagus</taxon>
    </lineage>
</organism>